<feature type="transmembrane region" description="Helical" evidence="1">
    <location>
        <begin position="58"/>
        <end position="77"/>
    </location>
</feature>
<dbReference type="Proteomes" id="UP001054945">
    <property type="component" value="Unassembled WGS sequence"/>
</dbReference>
<gene>
    <name evidence="2" type="ORF">CEXT_595791</name>
</gene>
<protein>
    <submittedName>
        <fullName evidence="2">Uncharacterized protein</fullName>
    </submittedName>
</protein>
<reference evidence="2 3" key="1">
    <citation type="submission" date="2021-06" db="EMBL/GenBank/DDBJ databases">
        <title>Caerostris extrusa draft genome.</title>
        <authorList>
            <person name="Kono N."/>
            <person name="Arakawa K."/>
        </authorList>
    </citation>
    <scope>NUCLEOTIDE SEQUENCE [LARGE SCALE GENOMIC DNA]</scope>
</reference>
<sequence length="154" mass="17759">MSKFKDLKTDRLKSLRSICGEKEENGQSFILDNKKQSESSGKKKKCLEERLKTQAQKLFLLFLLLFFFSCLALKESSLVSDDILGPLLIWGLLYLKHPSRSCLPKRFLLLSGPRVDHILGKRRLPGLNRGRFLLHPCLAFPSPHNVLFRNKHLK</sequence>
<proteinExistence type="predicted"/>
<organism evidence="2 3">
    <name type="scientific">Caerostris extrusa</name>
    <name type="common">Bark spider</name>
    <name type="synonym">Caerostris bankana</name>
    <dbReference type="NCBI Taxonomy" id="172846"/>
    <lineage>
        <taxon>Eukaryota</taxon>
        <taxon>Metazoa</taxon>
        <taxon>Ecdysozoa</taxon>
        <taxon>Arthropoda</taxon>
        <taxon>Chelicerata</taxon>
        <taxon>Arachnida</taxon>
        <taxon>Araneae</taxon>
        <taxon>Araneomorphae</taxon>
        <taxon>Entelegynae</taxon>
        <taxon>Araneoidea</taxon>
        <taxon>Araneidae</taxon>
        <taxon>Caerostris</taxon>
    </lineage>
</organism>
<evidence type="ECO:0000313" key="3">
    <source>
        <dbReference type="Proteomes" id="UP001054945"/>
    </source>
</evidence>
<keyword evidence="1" id="KW-0472">Membrane</keyword>
<keyword evidence="1" id="KW-0812">Transmembrane</keyword>
<dbReference type="AlphaFoldDB" id="A0AAV4Y2G7"/>
<accession>A0AAV4Y2G7</accession>
<evidence type="ECO:0000313" key="2">
    <source>
        <dbReference type="EMBL" id="GIZ00354.1"/>
    </source>
</evidence>
<keyword evidence="1" id="KW-1133">Transmembrane helix</keyword>
<evidence type="ECO:0000256" key="1">
    <source>
        <dbReference type="SAM" id="Phobius"/>
    </source>
</evidence>
<dbReference type="EMBL" id="BPLR01001146">
    <property type="protein sequence ID" value="GIZ00354.1"/>
    <property type="molecule type" value="Genomic_DNA"/>
</dbReference>
<comment type="caution">
    <text evidence="2">The sequence shown here is derived from an EMBL/GenBank/DDBJ whole genome shotgun (WGS) entry which is preliminary data.</text>
</comment>
<keyword evidence="3" id="KW-1185">Reference proteome</keyword>
<name>A0AAV4Y2G7_CAEEX</name>